<dbReference type="Gene3D" id="3.30.720.110">
    <property type="match status" value="1"/>
</dbReference>
<evidence type="ECO:0000259" key="1">
    <source>
        <dbReference type="PROSITE" id="PS51819"/>
    </source>
</evidence>
<dbReference type="InterPro" id="IPR029068">
    <property type="entry name" value="Glyas_Bleomycin-R_OHBP_Dase"/>
</dbReference>
<dbReference type="OrthoDB" id="9795306at2"/>
<sequence>MATPNPFGLHTITPYLIVQRVPELIEFLTELFGANQRGELHMRDDGSVKHAEVQIGDSVVMMGEPMTEFKAQPATLYTYVDDCDATYAKALEIGAESVLEPEDYPHGDRYGGIKDLAGNTWWVVTHVGG</sequence>
<evidence type="ECO:0000313" key="3">
    <source>
        <dbReference type="Proteomes" id="UP000319852"/>
    </source>
</evidence>
<dbReference type="InterPro" id="IPR037523">
    <property type="entry name" value="VOC_core"/>
</dbReference>
<dbReference type="Gene3D" id="3.30.720.120">
    <property type="match status" value="1"/>
</dbReference>
<dbReference type="PROSITE" id="PS51819">
    <property type="entry name" value="VOC"/>
    <property type="match status" value="1"/>
</dbReference>
<organism evidence="2 3">
    <name type="scientific">Adhaeretor mobilis</name>
    <dbReference type="NCBI Taxonomy" id="1930276"/>
    <lineage>
        <taxon>Bacteria</taxon>
        <taxon>Pseudomonadati</taxon>
        <taxon>Planctomycetota</taxon>
        <taxon>Planctomycetia</taxon>
        <taxon>Pirellulales</taxon>
        <taxon>Lacipirellulaceae</taxon>
        <taxon>Adhaeretor</taxon>
    </lineage>
</organism>
<accession>A0A517N080</accession>
<dbReference type="EMBL" id="CP036263">
    <property type="protein sequence ID" value="QDT00536.1"/>
    <property type="molecule type" value="Genomic_DNA"/>
</dbReference>
<evidence type="ECO:0000313" key="2">
    <source>
        <dbReference type="EMBL" id="QDT00536.1"/>
    </source>
</evidence>
<dbReference type="KEGG" id="amob:HG15A2_38740"/>
<name>A0A517N080_9BACT</name>
<dbReference type="SUPFAM" id="SSF54593">
    <property type="entry name" value="Glyoxalase/Bleomycin resistance protein/Dihydroxybiphenyl dioxygenase"/>
    <property type="match status" value="1"/>
</dbReference>
<dbReference type="Proteomes" id="UP000319852">
    <property type="component" value="Chromosome"/>
</dbReference>
<dbReference type="Pfam" id="PF00903">
    <property type="entry name" value="Glyoxalase"/>
    <property type="match status" value="1"/>
</dbReference>
<gene>
    <name evidence="2" type="ORF">HG15A2_38740</name>
</gene>
<dbReference type="InterPro" id="IPR004360">
    <property type="entry name" value="Glyas_Fos-R_dOase_dom"/>
</dbReference>
<dbReference type="AlphaFoldDB" id="A0A517N080"/>
<dbReference type="PANTHER" id="PTHR34109:SF1">
    <property type="entry name" value="VOC DOMAIN-CONTAINING PROTEIN"/>
    <property type="match status" value="1"/>
</dbReference>
<dbReference type="PANTHER" id="PTHR34109">
    <property type="entry name" value="BNAUNNG04460D PROTEIN-RELATED"/>
    <property type="match status" value="1"/>
</dbReference>
<dbReference type="RefSeq" id="WP_145062114.1">
    <property type="nucleotide sequence ID" value="NZ_CP036263.1"/>
</dbReference>
<keyword evidence="3" id="KW-1185">Reference proteome</keyword>
<dbReference type="CDD" id="cd07246">
    <property type="entry name" value="VOC_like"/>
    <property type="match status" value="1"/>
</dbReference>
<proteinExistence type="predicted"/>
<feature type="domain" description="VOC" evidence="1">
    <location>
        <begin position="8"/>
        <end position="126"/>
    </location>
</feature>
<protein>
    <submittedName>
        <fullName evidence="2">Glyoxalase-like domain protein</fullName>
    </submittedName>
</protein>
<reference evidence="2 3" key="1">
    <citation type="submission" date="2019-02" db="EMBL/GenBank/DDBJ databases">
        <title>Deep-cultivation of Planctomycetes and their phenomic and genomic characterization uncovers novel biology.</title>
        <authorList>
            <person name="Wiegand S."/>
            <person name="Jogler M."/>
            <person name="Boedeker C."/>
            <person name="Pinto D."/>
            <person name="Vollmers J."/>
            <person name="Rivas-Marin E."/>
            <person name="Kohn T."/>
            <person name="Peeters S.H."/>
            <person name="Heuer A."/>
            <person name="Rast P."/>
            <person name="Oberbeckmann S."/>
            <person name="Bunk B."/>
            <person name="Jeske O."/>
            <person name="Meyerdierks A."/>
            <person name="Storesund J.E."/>
            <person name="Kallscheuer N."/>
            <person name="Luecker S."/>
            <person name="Lage O.M."/>
            <person name="Pohl T."/>
            <person name="Merkel B.J."/>
            <person name="Hornburger P."/>
            <person name="Mueller R.-W."/>
            <person name="Bruemmer F."/>
            <person name="Labrenz M."/>
            <person name="Spormann A.M."/>
            <person name="Op den Camp H."/>
            <person name="Overmann J."/>
            <person name="Amann R."/>
            <person name="Jetten M.S.M."/>
            <person name="Mascher T."/>
            <person name="Medema M.H."/>
            <person name="Devos D.P."/>
            <person name="Kaster A.-K."/>
            <person name="Ovreas L."/>
            <person name="Rohde M."/>
            <person name="Galperin M.Y."/>
            <person name="Jogler C."/>
        </authorList>
    </citation>
    <scope>NUCLEOTIDE SEQUENCE [LARGE SCALE GENOMIC DNA]</scope>
    <source>
        <strain evidence="2 3">HG15A2</strain>
    </source>
</reference>